<evidence type="ECO:0000256" key="16">
    <source>
        <dbReference type="ARBA" id="ARBA00049428"/>
    </source>
</evidence>
<comment type="catalytic activity">
    <reaction evidence="12">
        <text>9-(9Z-octadecenoyloxy)-octadecanoate + H2O = 9-hydroxy-octadecanoate + (9Z)-octadecenoate + H(+)</text>
        <dbReference type="Rhea" id="RHEA:52048"/>
        <dbReference type="ChEBI" id="CHEBI:15377"/>
        <dbReference type="ChEBI" id="CHEBI:15378"/>
        <dbReference type="ChEBI" id="CHEBI:30823"/>
        <dbReference type="ChEBI" id="CHEBI:136282"/>
        <dbReference type="ChEBI" id="CHEBI:136286"/>
    </reaction>
    <physiologicalReaction direction="left-to-right" evidence="12">
        <dbReference type="Rhea" id="RHEA:52049"/>
    </physiologicalReaction>
</comment>
<comment type="subcellular location">
    <subcellularLocation>
        <location evidence="2">Endomembrane system</location>
        <topology evidence="2">Multi-pass membrane protein</topology>
    </subcellularLocation>
</comment>
<evidence type="ECO:0000313" key="18">
    <source>
        <dbReference type="EMBL" id="KAG8519459.1"/>
    </source>
</evidence>
<dbReference type="InterPro" id="IPR006838">
    <property type="entry name" value="ADTRP_AIG1"/>
</dbReference>
<evidence type="ECO:0000256" key="11">
    <source>
        <dbReference type="ARBA" id="ARBA00048701"/>
    </source>
</evidence>
<name>A0A8J6DSX2_GALPY</name>
<comment type="catalytic activity">
    <reaction evidence="11">
        <text>12-(9Z-octadecenoyloxy)-octadecanoate + H2O = 12-hydroxyoctadecanoate + (9Z)-octadecenoate + H(+)</text>
        <dbReference type="Rhea" id="RHEA:52060"/>
        <dbReference type="ChEBI" id="CHEBI:15377"/>
        <dbReference type="ChEBI" id="CHEBI:15378"/>
        <dbReference type="ChEBI" id="CHEBI:30823"/>
        <dbReference type="ChEBI" id="CHEBI:84201"/>
        <dbReference type="ChEBI" id="CHEBI:136302"/>
    </reaction>
    <physiologicalReaction direction="left-to-right" evidence="11">
        <dbReference type="Rhea" id="RHEA:52061"/>
    </physiologicalReaction>
</comment>
<evidence type="ECO:0000256" key="14">
    <source>
        <dbReference type="ARBA" id="ARBA00049296"/>
    </source>
</evidence>
<dbReference type="PANTHER" id="PTHR10989:SF17">
    <property type="entry name" value="ANDROGEN-DEPENDENT TFPI-REGULATING PROTEIN"/>
    <property type="match status" value="1"/>
</dbReference>
<comment type="catalytic activity">
    <reaction evidence="15">
        <text>13-(9Z-hexadecenoyloxy)-octadecanoate + H2O = 13-hydroxy-octadecanoate + (9Z)-hexadecenoate + H(+)</text>
        <dbReference type="Rhea" id="RHEA:52076"/>
        <dbReference type="ChEBI" id="CHEBI:15377"/>
        <dbReference type="ChEBI" id="CHEBI:15378"/>
        <dbReference type="ChEBI" id="CHEBI:32372"/>
        <dbReference type="ChEBI" id="CHEBI:136304"/>
        <dbReference type="ChEBI" id="CHEBI:136315"/>
    </reaction>
    <physiologicalReaction direction="left-to-right" evidence="15">
        <dbReference type="Rhea" id="RHEA:52077"/>
    </physiologicalReaction>
</comment>
<comment type="caution">
    <text evidence="18">The sequence shown here is derived from an EMBL/GenBank/DDBJ whole genome shotgun (WGS) entry which is preliminary data.</text>
</comment>
<dbReference type="GO" id="GO:0016020">
    <property type="term" value="C:membrane"/>
    <property type="evidence" value="ECO:0007669"/>
    <property type="project" value="InterPro"/>
</dbReference>
<evidence type="ECO:0000256" key="8">
    <source>
        <dbReference type="ARBA" id="ARBA00047427"/>
    </source>
</evidence>
<keyword evidence="6 17" id="KW-0472">Membrane</keyword>
<dbReference type="GO" id="GO:0012505">
    <property type="term" value="C:endomembrane system"/>
    <property type="evidence" value="ECO:0007669"/>
    <property type="project" value="UniProtKB-SubCell"/>
</dbReference>
<evidence type="ECO:0000256" key="4">
    <source>
        <dbReference type="ARBA" id="ARBA00022692"/>
    </source>
</evidence>
<dbReference type="OrthoDB" id="1898221at2759"/>
<evidence type="ECO:0000256" key="1">
    <source>
        <dbReference type="ARBA" id="ARBA00000923"/>
    </source>
</evidence>
<comment type="catalytic activity">
    <reaction evidence="7">
        <text>12-hexadecanoyloxy-octadecanoate + H2O = 12-hydroxyoctadecanoate + hexadecanoate + H(+)</text>
        <dbReference type="Rhea" id="RHEA:52056"/>
        <dbReference type="ChEBI" id="CHEBI:7896"/>
        <dbReference type="ChEBI" id="CHEBI:15377"/>
        <dbReference type="ChEBI" id="CHEBI:15378"/>
        <dbReference type="ChEBI" id="CHEBI:83677"/>
        <dbReference type="ChEBI" id="CHEBI:84201"/>
    </reaction>
    <physiologicalReaction direction="left-to-right" evidence="7">
        <dbReference type="Rhea" id="RHEA:52057"/>
    </physiologicalReaction>
</comment>
<comment type="catalytic activity">
    <reaction evidence="10">
        <text>12-octadecanoyloxy-octadecanoate + H2O = 12-hydroxyoctadecanoate + octadecanoate + H(+)</text>
        <dbReference type="Rhea" id="RHEA:52080"/>
        <dbReference type="ChEBI" id="CHEBI:15377"/>
        <dbReference type="ChEBI" id="CHEBI:15378"/>
        <dbReference type="ChEBI" id="CHEBI:25629"/>
        <dbReference type="ChEBI" id="CHEBI:84201"/>
        <dbReference type="ChEBI" id="CHEBI:136330"/>
    </reaction>
    <physiologicalReaction direction="left-to-right" evidence="10">
        <dbReference type="Rhea" id="RHEA:52081"/>
    </physiologicalReaction>
</comment>
<evidence type="ECO:0000256" key="10">
    <source>
        <dbReference type="ARBA" id="ARBA00048680"/>
    </source>
</evidence>
<evidence type="ECO:0000256" key="17">
    <source>
        <dbReference type="SAM" id="Phobius"/>
    </source>
</evidence>
<comment type="catalytic activity">
    <reaction evidence="14">
        <text>13-(9Z-octadecenoyloxy)-octadecanoate + H2O = 13-hydroxy-octadecanoate + (9Z)-octadecenoate + H(+)</text>
        <dbReference type="Rhea" id="RHEA:52064"/>
        <dbReference type="ChEBI" id="CHEBI:15377"/>
        <dbReference type="ChEBI" id="CHEBI:15378"/>
        <dbReference type="ChEBI" id="CHEBI:30823"/>
        <dbReference type="ChEBI" id="CHEBI:136303"/>
        <dbReference type="ChEBI" id="CHEBI:136304"/>
    </reaction>
    <physiologicalReaction direction="left-to-right" evidence="14">
        <dbReference type="Rhea" id="RHEA:52065"/>
    </physiologicalReaction>
</comment>
<evidence type="ECO:0000256" key="3">
    <source>
        <dbReference type="ARBA" id="ARBA00009300"/>
    </source>
</evidence>
<accession>A0A8J6DSX2</accession>
<reference evidence="18" key="1">
    <citation type="journal article" date="2021" name="Evol. Appl.">
        <title>The genome of the Pyrenean desman and the effects of bottlenecks and inbreeding on the genomic landscape of an endangered species.</title>
        <authorList>
            <person name="Escoda L."/>
            <person name="Castresana J."/>
        </authorList>
    </citation>
    <scope>NUCLEOTIDE SEQUENCE</scope>
    <source>
        <strain evidence="18">IBE-C5619</strain>
    </source>
</reference>
<feature type="transmembrane region" description="Helical" evidence="17">
    <location>
        <begin position="107"/>
        <end position="126"/>
    </location>
</feature>
<comment type="similarity">
    <text evidence="3">Belongs to the AIG1 family.</text>
</comment>
<dbReference type="EMBL" id="JAGFMF010011607">
    <property type="protein sequence ID" value="KAG8519459.1"/>
    <property type="molecule type" value="Genomic_DNA"/>
</dbReference>
<evidence type="ECO:0000256" key="15">
    <source>
        <dbReference type="ARBA" id="ARBA00049322"/>
    </source>
</evidence>
<keyword evidence="5 17" id="KW-1133">Transmembrane helix</keyword>
<proteinExistence type="inferred from homology"/>
<comment type="catalytic activity">
    <reaction evidence="13">
        <text>9-octadecanoyloxy-octadecanoate + H2O = 9-hydroxy-octadecanoate + octadecanoate + H(+)</text>
        <dbReference type="Rhea" id="RHEA:52096"/>
        <dbReference type="ChEBI" id="CHEBI:15377"/>
        <dbReference type="ChEBI" id="CHEBI:15378"/>
        <dbReference type="ChEBI" id="CHEBI:25629"/>
        <dbReference type="ChEBI" id="CHEBI:136286"/>
        <dbReference type="ChEBI" id="CHEBI:136373"/>
    </reaction>
    <physiologicalReaction direction="left-to-right" evidence="13">
        <dbReference type="Rhea" id="RHEA:52097"/>
    </physiologicalReaction>
</comment>
<keyword evidence="4 17" id="KW-0812">Transmembrane</keyword>
<comment type="catalytic activity">
    <reaction evidence="8">
        <text>13-octadecanoyloxy-octadecanoate + H2O = 13-hydroxy-octadecanoate + octadecanoate + H(+)</text>
        <dbReference type="Rhea" id="RHEA:52084"/>
        <dbReference type="ChEBI" id="CHEBI:15377"/>
        <dbReference type="ChEBI" id="CHEBI:15378"/>
        <dbReference type="ChEBI" id="CHEBI:25629"/>
        <dbReference type="ChEBI" id="CHEBI:136304"/>
        <dbReference type="ChEBI" id="CHEBI:136335"/>
    </reaction>
    <physiologicalReaction direction="left-to-right" evidence="8">
        <dbReference type="Rhea" id="RHEA:52085"/>
    </physiologicalReaction>
</comment>
<comment type="catalytic activity">
    <reaction evidence="16">
        <text>12-(9Z-hexadecenoyloxy)-octadecanoate + H2O = 12-hydroxyoctadecanoate + (9Z)-hexadecenoate + H(+)</text>
        <dbReference type="Rhea" id="RHEA:52072"/>
        <dbReference type="ChEBI" id="CHEBI:15377"/>
        <dbReference type="ChEBI" id="CHEBI:15378"/>
        <dbReference type="ChEBI" id="CHEBI:32372"/>
        <dbReference type="ChEBI" id="CHEBI:84201"/>
        <dbReference type="ChEBI" id="CHEBI:136312"/>
    </reaction>
    <physiologicalReaction direction="left-to-right" evidence="16">
        <dbReference type="Rhea" id="RHEA:52073"/>
    </physiologicalReaction>
</comment>
<comment type="catalytic activity">
    <reaction evidence="9">
        <text>9-hexadecanoyloxy-octadecanoate + H2O = 9-hydroxy-octadecanoate + hexadecanoate + H(+)</text>
        <dbReference type="Rhea" id="RHEA:52052"/>
        <dbReference type="ChEBI" id="CHEBI:7896"/>
        <dbReference type="ChEBI" id="CHEBI:15377"/>
        <dbReference type="ChEBI" id="CHEBI:15378"/>
        <dbReference type="ChEBI" id="CHEBI:83670"/>
        <dbReference type="ChEBI" id="CHEBI:136286"/>
    </reaction>
    <physiologicalReaction direction="left-to-right" evidence="9">
        <dbReference type="Rhea" id="RHEA:52053"/>
    </physiologicalReaction>
</comment>
<dbReference type="AlphaFoldDB" id="A0A8J6DSX2"/>
<sequence>MTKTYTCLYHFLVLSWYVFLNHYLSMQAEDPKKLKIFVNGGQWKYLTFLNLLLQTIFYGVVCLEDVLKRVKGKKDIKFLTALRDLLFATLAFPISTKTLIERKPTDAIFVFDSQFVFLSFWSLFLYNRELVYPKTLDDFFPVWFNHAM</sequence>
<feature type="transmembrane region" description="Helical" evidence="17">
    <location>
        <begin position="7"/>
        <end position="25"/>
    </location>
</feature>
<dbReference type="Pfam" id="PF04750">
    <property type="entry name" value="Far-17a_AIG1"/>
    <property type="match status" value="2"/>
</dbReference>
<gene>
    <name evidence="18" type="ORF">J0S82_000568</name>
</gene>
<evidence type="ECO:0000313" key="19">
    <source>
        <dbReference type="Proteomes" id="UP000700334"/>
    </source>
</evidence>
<dbReference type="Proteomes" id="UP000700334">
    <property type="component" value="Unassembled WGS sequence"/>
</dbReference>
<dbReference type="PANTHER" id="PTHR10989">
    <property type="entry name" value="ANDROGEN-INDUCED PROTEIN 1-RELATED"/>
    <property type="match status" value="1"/>
</dbReference>
<evidence type="ECO:0000256" key="13">
    <source>
        <dbReference type="ARBA" id="ARBA00049221"/>
    </source>
</evidence>
<keyword evidence="19" id="KW-1185">Reference proteome</keyword>
<organism evidence="18 19">
    <name type="scientific">Galemys pyrenaicus</name>
    <name type="common">Iberian desman</name>
    <name type="synonym">Pyrenean desman</name>
    <dbReference type="NCBI Taxonomy" id="202257"/>
    <lineage>
        <taxon>Eukaryota</taxon>
        <taxon>Metazoa</taxon>
        <taxon>Chordata</taxon>
        <taxon>Craniata</taxon>
        <taxon>Vertebrata</taxon>
        <taxon>Euteleostomi</taxon>
        <taxon>Mammalia</taxon>
        <taxon>Eutheria</taxon>
        <taxon>Laurasiatheria</taxon>
        <taxon>Eulipotyphla</taxon>
        <taxon>Talpidae</taxon>
        <taxon>Galemys</taxon>
    </lineage>
</organism>
<evidence type="ECO:0000256" key="7">
    <source>
        <dbReference type="ARBA" id="ARBA00047368"/>
    </source>
</evidence>
<evidence type="ECO:0000256" key="9">
    <source>
        <dbReference type="ARBA" id="ARBA00047863"/>
    </source>
</evidence>
<protein>
    <submittedName>
        <fullName evidence="18">Androgen-dependent TFPI-regulating protein</fullName>
    </submittedName>
</protein>
<comment type="catalytic activity">
    <reaction evidence="1">
        <text>9-(9Z-hexadecenoyloxy)-octadecanoate + H2O = (9Z)-hexadecenoate + 9-hydroxy-octadecanoate + H(+)</text>
        <dbReference type="Rhea" id="RHEA:52068"/>
        <dbReference type="ChEBI" id="CHEBI:15377"/>
        <dbReference type="ChEBI" id="CHEBI:15378"/>
        <dbReference type="ChEBI" id="CHEBI:32372"/>
        <dbReference type="ChEBI" id="CHEBI:136286"/>
        <dbReference type="ChEBI" id="CHEBI:136309"/>
    </reaction>
    <physiologicalReaction direction="left-to-right" evidence="1">
        <dbReference type="Rhea" id="RHEA:52069"/>
    </physiologicalReaction>
</comment>
<evidence type="ECO:0000256" key="5">
    <source>
        <dbReference type="ARBA" id="ARBA00022989"/>
    </source>
</evidence>
<feature type="transmembrane region" description="Helical" evidence="17">
    <location>
        <begin position="45"/>
        <end position="66"/>
    </location>
</feature>
<evidence type="ECO:0000256" key="12">
    <source>
        <dbReference type="ARBA" id="ARBA00048800"/>
    </source>
</evidence>
<feature type="non-terminal residue" evidence="18">
    <location>
        <position position="1"/>
    </location>
</feature>
<evidence type="ECO:0000256" key="2">
    <source>
        <dbReference type="ARBA" id="ARBA00004127"/>
    </source>
</evidence>
<evidence type="ECO:0000256" key="6">
    <source>
        <dbReference type="ARBA" id="ARBA00023136"/>
    </source>
</evidence>